<organism evidence="1 2">
    <name type="scientific">Champsocephalus esox</name>
    <name type="common">pike icefish</name>
    <dbReference type="NCBI Taxonomy" id="159716"/>
    <lineage>
        <taxon>Eukaryota</taxon>
        <taxon>Metazoa</taxon>
        <taxon>Chordata</taxon>
        <taxon>Craniata</taxon>
        <taxon>Vertebrata</taxon>
        <taxon>Euteleostomi</taxon>
        <taxon>Actinopterygii</taxon>
        <taxon>Neopterygii</taxon>
        <taxon>Teleostei</taxon>
        <taxon>Neoteleostei</taxon>
        <taxon>Acanthomorphata</taxon>
        <taxon>Eupercaria</taxon>
        <taxon>Perciformes</taxon>
        <taxon>Notothenioidei</taxon>
        <taxon>Channichthyidae</taxon>
        <taxon>Champsocephalus</taxon>
    </lineage>
</organism>
<keyword evidence="2" id="KW-1185">Reference proteome</keyword>
<gene>
    <name evidence="1" type="ORF">CesoFtcFv8_012440</name>
</gene>
<reference evidence="1 2" key="1">
    <citation type="journal article" date="2023" name="Mol. Biol. Evol.">
        <title>Genomics of Secondarily Temperate Adaptation in the Only Non-Antarctic Icefish.</title>
        <authorList>
            <person name="Rivera-Colon A.G."/>
            <person name="Rayamajhi N."/>
            <person name="Minhas B.F."/>
            <person name="Madrigal G."/>
            <person name="Bilyk K.T."/>
            <person name="Yoon V."/>
            <person name="Hune M."/>
            <person name="Gregory S."/>
            <person name="Cheng C.H.C."/>
            <person name="Catchen J.M."/>
        </authorList>
    </citation>
    <scope>NUCLEOTIDE SEQUENCE [LARGE SCALE GENOMIC DNA]</scope>
    <source>
        <strain evidence="1">JC2023a</strain>
    </source>
</reference>
<sequence>MAFLKIEVSVSAVTLDLGHLQTGAMAALCHIWGQKHDPRVTLSDLCPFSHDLRKPHFLLCPVCEVASDLNLV</sequence>
<protein>
    <submittedName>
        <fullName evidence="1">Uncharacterized protein</fullName>
    </submittedName>
</protein>
<accession>A0AAN8BVU7</accession>
<comment type="caution">
    <text evidence="1">The sequence shown here is derived from an EMBL/GenBank/DDBJ whole genome shotgun (WGS) entry which is preliminary data.</text>
</comment>
<evidence type="ECO:0000313" key="2">
    <source>
        <dbReference type="Proteomes" id="UP001335648"/>
    </source>
</evidence>
<dbReference type="AlphaFoldDB" id="A0AAN8BVU7"/>
<name>A0AAN8BVU7_9TELE</name>
<dbReference type="EMBL" id="JAULUE010002055">
    <property type="protein sequence ID" value="KAK5892017.1"/>
    <property type="molecule type" value="Genomic_DNA"/>
</dbReference>
<proteinExistence type="predicted"/>
<evidence type="ECO:0000313" key="1">
    <source>
        <dbReference type="EMBL" id="KAK5892017.1"/>
    </source>
</evidence>
<dbReference type="Proteomes" id="UP001335648">
    <property type="component" value="Unassembled WGS sequence"/>
</dbReference>